<feature type="region of interest" description="Disordered" evidence="1">
    <location>
        <begin position="70"/>
        <end position="116"/>
    </location>
</feature>
<evidence type="ECO:0000313" key="2">
    <source>
        <dbReference type="EMBL" id="MBA0550304.1"/>
    </source>
</evidence>
<feature type="non-terminal residue" evidence="2">
    <location>
        <position position="149"/>
    </location>
</feature>
<reference evidence="2 3" key="1">
    <citation type="journal article" date="2019" name="Genome Biol. Evol.">
        <title>Insights into the evolution of the New World diploid cottons (Gossypium, subgenus Houzingenia) based on genome sequencing.</title>
        <authorList>
            <person name="Grover C.E."/>
            <person name="Arick M.A. 2nd"/>
            <person name="Thrash A."/>
            <person name="Conover J.L."/>
            <person name="Sanders W.S."/>
            <person name="Peterson D.G."/>
            <person name="Frelichowski J.E."/>
            <person name="Scheffler J.A."/>
            <person name="Scheffler B.E."/>
            <person name="Wendel J.F."/>
        </authorList>
    </citation>
    <scope>NUCLEOTIDE SEQUENCE [LARGE SCALE GENOMIC DNA]</scope>
    <source>
        <strain evidence="2">157</strain>
        <tissue evidence="2">Leaf</tissue>
    </source>
</reference>
<dbReference type="AlphaFoldDB" id="A0A7J8LCX4"/>
<comment type="caution">
    <text evidence="2">The sequence shown here is derived from an EMBL/GenBank/DDBJ whole genome shotgun (WGS) entry which is preliminary data.</text>
</comment>
<dbReference type="EMBL" id="JABEZX010000002">
    <property type="protein sequence ID" value="MBA0550304.1"/>
    <property type="molecule type" value="Genomic_DNA"/>
</dbReference>
<gene>
    <name evidence="2" type="ORF">Golob_021260</name>
</gene>
<keyword evidence="3" id="KW-1185">Reference proteome</keyword>
<evidence type="ECO:0000256" key="1">
    <source>
        <dbReference type="SAM" id="MobiDB-lite"/>
    </source>
</evidence>
<dbReference type="Proteomes" id="UP000593572">
    <property type="component" value="Unassembled WGS sequence"/>
</dbReference>
<name>A0A7J8LCX4_9ROSI</name>
<organism evidence="2 3">
    <name type="scientific">Gossypium lobatum</name>
    <dbReference type="NCBI Taxonomy" id="34289"/>
    <lineage>
        <taxon>Eukaryota</taxon>
        <taxon>Viridiplantae</taxon>
        <taxon>Streptophyta</taxon>
        <taxon>Embryophyta</taxon>
        <taxon>Tracheophyta</taxon>
        <taxon>Spermatophyta</taxon>
        <taxon>Magnoliopsida</taxon>
        <taxon>eudicotyledons</taxon>
        <taxon>Gunneridae</taxon>
        <taxon>Pentapetalae</taxon>
        <taxon>rosids</taxon>
        <taxon>malvids</taxon>
        <taxon>Malvales</taxon>
        <taxon>Malvaceae</taxon>
        <taxon>Malvoideae</taxon>
        <taxon>Gossypium</taxon>
    </lineage>
</organism>
<proteinExistence type="predicted"/>
<protein>
    <submittedName>
        <fullName evidence="2">Uncharacterized protein</fullName>
    </submittedName>
</protein>
<evidence type="ECO:0000313" key="3">
    <source>
        <dbReference type="Proteomes" id="UP000593572"/>
    </source>
</evidence>
<sequence>KYRGLLHKTQAEPVCSLISTPTLINKESDVVLGVVDEGNFEFITSYMNRIDEVIKSKVEDVLYDVCVSESSDFSSSGQDDDLNREPVPNIEKLQRRGRPRKGQSKGSVTASPLKKFANESLSDSDFKNRKKATLKEAKRQRKLGIWANY</sequence>
<accession>A0A7J8LCX4</accession>